<keyword evidence="2 5" id="KW-0812">Transmembrane</keyword>
<keyword evidence="3 5" id="KW-1133">Transmembrane helix</keyword>
<evidence type="ECO:0000256" key="3">
    <source>
        <dbReference type="ARBA" id="ARBA00022989"/>
    </source>
</evidence>
<comment type="subcellular location">
    <subcellularLocation>
        <location evidence="1">Membrane</location>
    </subcellularLocation>
</comment>
<feature type="transmembrane region" description="Helical" evidence="5">
    <location>
        <begin position="16"/>
        <end position="41"/>
    </location>
</feature>
<dbReference type="RefSeq" id="XP_002838077.1">
    <property type="nucleotide sequence ID" value="XM_002838031.1"/>
</dbReference>
<dbReference type="KEGG" id="tml:GSTUM_00000729001"/>
<dbReference type="Pfam" id="PF13664">
    <property type="entry name" value="DUF4149"/>
    <property type="match status" value="1"/>
</dbReference>
<reference evidence="7 8" key="1">
    <citation type="journal article" date="2010" name="Nature">
        <title>Perigord black truffle genome uncovers evolutionary origins and mechanisms of symbiosis.</title>
        <authorList>
            <person name="Martin F."/>
            <person name="Kohler A."/>
            <person name="Murat C."/>
            <person name="Balestrini R."/>
            <person name="Coutinho P.M."/>
            <person name="Jaillon O."/>
            <person name="Montanini B."/>
            <person name="Morin E."/>
            <person name="Noel B."/>
            <person name="Percudani R."/>
            <person name="Porcel B."/>
            <person name="Rubini A."/>
            <person name="Amicucci A."/>
            <person name="Amselem J."/>
            <person name="Anthouard V."/>
            <person name="Arcioni S."/>
            <person name="Artiguenave F."/>
            <person name="Aury J.M."/>
            <person name="Ballario P."/>
            <person name="Bolchi A."/>
            <person name="Brenna A."/>
            <person name="Brun A."/>
            <person name="Buee M."/>
            <person name="Cantarel B."/>
            <person name="Chevalier G."/>
            <person name="Couloux A."/>
            <person name="Da Silva C."/>
            <person name="Denoeud F."/>
            <person name="Duplessis S."/>
            <person name="Ghignone S."/>
            <person name="Hilselberger B."/>
            <person name="Iotti M."/>
            <person name="Marcais B."/>
            <person name="Mello A."/>
            <person name="Miranda M."/>
            <person name="Pacioni G."/>
            <person name="Quesneville H."/>
            <person name="Riccioni C."/>
            <person name="Ruotolo R."/>
            <person name="Splivallo R."/>
            <person name="Stocchi V."/>
            <person name="Tisserant E."/>
            <person name="Viscomi A.R."/>
            <person name="Zambonelli A."/>
            <person name="Zampieri E."/>
            <person name="Henrissat B."/>
            <person name="Lebrun M.H."/>
            <person name="Paolocci F."/>
            <person name="Bonfante P."/>
            <person name="Ottonello S."/>
            <person name="Wincker P."/>
        </authorList>
    </citation>
    <scope>NUCLEOTIDE SEQUENCE [LARGE SCALE GENOMIC DNA]</scope>
    <source>
        <strain evidence="7 8">Mel28</strain>
    </source>
</reference>
<evidence type="ECO:0000313" key="7">
    <source>
        <dbReference type="EMBL" id="CAZ82268.1"/>
    </source>
</evidence>
<protein>
    <submittedName>
        <fullName evidence="7">(Perigord truffle) hypothetical protein</fullName>
    </submittedName>
</protein>
<dbReference type="GO" id="GO:0016020">
    <property type="term" value="C:membrane"/>
    <property type="evidence" value="ECO:0007669"/>
    <property type="project" value="UniProtKB-SubCell"/>
</dbReference>
<keyword evidence="4 5" id="KW-0472">Membrane</keyword>
<dbReference type="PANTHER" id="PTHR23241:SF102">
    <property type="entry name" value="LD23009P"/>
    <property type="match status" value="1"/>
</dbReference>
<dbReference type="AlphaFoldDB" id="D5GCM5"/>
<dbReference type="FunCoup" id="D5GCM5">
    <property type="interactions" value="76"/>
</dbReference>
<evidence type="ECO:0000313" key="8">
    <source>
        <dbReference type="Proteomes" id="UP000006911"/>
    </source>
</evidence>
<evidence type="ECO:0000256" key="4">
    <source>
        <dbReference type="ARBA" id="ARBA00023136"/>
    </source>
</evidence>
<evidence type="ECO:0000256" key="1">
    <source>
        <dbReference type="ARBA" id="ARBA00004370"/>
    </source>
</evidence>
<dbReference type="HOGENOM" id="CLU_094297_2_0_1"/>
<feature type="transmembrane region" description="Helical" evidence="5">
    <location>
        <begin position="92"/>
        <end position="112"/>
    </location>
</feature>
<proteinExistence type="predicted"/>
<evidence type="ECO:0000259" key="6">
    <source>
        <dbReference type="Pfam" id="PF13664"/>
    </source>
</evidence>
<evidence type="ECO:0000256" key="5">
    <source>
        <dbReference type="SAM" id="Phobius"/>
    </source>
</evidence>
<dbReference type="InterPro" id="IPR053009">
    <property type="entry name" value="Xanthocillin_Biosynth-Assoc"/>
</dbReference>
<dbReference type="InParanoid" id="D5GCM5"/>
<evidence type="ECO:0000256" key="2">
    <source>
        <dbReference type="ARBA" id="ARBA00022692"/>
    </source>
</evidence>
<dbReference type="Proteomes" id="UP000006911">
    <property type="component" value="Unassembled WGS sequence"/>
</dbReference>
<feature type="domain" description="TMEM205-like" evidence="6">
    <location>
        <begin position="17"/>
        <end position="121"/>
    </location>
</feature>
<organism evidence="7 8">
    <name type="scientific">Tuber melanosporum (strain Mel28)</name>
    <name type="common">Perigord black truffle</name>
    <dbReference type="NCBI Taxonomy" id="656061"/>
    <lineage>
        <taxon>Eukaryota</taxon>
        <taxon>Fungi</taxon>
        <taxon>Dikarya</taxon>
        <taxon>Ascomycota</taxon>
        <taxon>Pezizomycotina</taxon>
        <taxon>Pezizomycetes</taxon>
        <taxon>Pezizales</taxon>
        <taxon>Tuberaceae</taxon>
        <taxon>Tuber</taxon>
    </lineage>
</organism>
<dbReference type="GeneID" id="9187889"/>
<sequence>MPTTLSTLVHSGPIHLLAFGILLGSQFYQSFIGGVIAYKALPRAQFSQLQQKIFPVYFTIQTVLPTILLLTHPSMSLTRLINPSSPFFYNSGLPLLFVFCASLANLAVIGPATSKIMRERKVQETKEGKKYYDEGPKSKEMEALNRKFGAMHGASSLINLIGLLVTGWYGVILGHKIRW</sequence>
<dbReference type="eggNOG" id="KOG2886">
    <property type="taxonomic scope" value="Eukaryota"/>
</dbReference>
<feature type="transmembrane region" description="Helical" evidence="5">
    <location>
        <begin position="53"/>
        <end position="72"/>
    </location>
</feature>
<dbReference type="OMA" id="PLTSKTM"/>
<dbReference type="PANTHER" id="PTHR23241">
    <property type="entry name" value="LATE EMBRYOGENESIS ABUNDANT PLANTS LEA-RELATED"/>
    <property type="match status" value="1"/>
</dbReference>
<accession>D5GCM5</accession>
<dbReference type="InterPro" id="IPR025423">
    <property type="entry name" value="TMEM205-like"/>
</dbReference>
<name>D5GCM5_TUBMM</name>
<feature type="transmembrane region" description="Helical" evidence="5">
    <location>
        <begin position="148"/>
        <end position="171"/>
    </location>
</feature>
<keyword evidence="8" id="KW-1185">Reference proteome</keyword>
<gene>
    <name evidence="7" type="ORF">GSTUM_00000729001</name>
</gene>
<dbReference type="EMBL" id="FN430115">
    <property type="protein sequence ID" value="CAZ82268.1"/>
    <property type="molecule type" value="Genomic_DNA"/>
</dbReference>